<reference evidence="4 5" key="1">
    <citation type="submission" date="2019-11" db="EMBL/GenBank/DDBJ databases">
        <authorList>
            <person name="Ren C."/>
            <person name="Wang H."/>
            <person name="Xu Y."/>
        </authorList>
    </citation>
    <scope>NUCLEOTIDE SEQUENCE [LARGE SCALE GENOMIC DNA]</scope>
    <source>
        <strain evidence="4 5">LBM 19010</strain>
    </source>
</reference>
<accession>A0A859DN39</accession>
<feature type="compositionally biased region" description="Polar residues" evidence="1">
    <location>
        <begin position="426"/>
        <end position="445"/>
    </location>
</feature>
<feature type="compositionally biased region" description="Low complexity" evidence="1">
    <location>
        <begin position="446"/>
        <end position="467"/>
    </location>
</feature>
<feature type="compositionally biased region" description="Gly residues" evidence="1">
    <location>
        <begin position="248"/>
        <end position="259"/>
    </location>
</feature>
<feature type="region of interest" description="Disordered" evidence="1">
    <location>
        <begin position="29"/>
        <end position="205"/>
    </location>
</feature>
<feature type="chain" id="PRO_5032548119" evidence="3">
    <location>
        <begin position="29"/>
        <end position="491"/>
    </location>
</feature>
<keyword evidence="3" id="KW-0732">Signal</keyword>
<sequence>MKKKTVRTLLLLFTLFFAVSTFSLTALAESGDTETDSQSGTTISQGGEVPPGTPYSSDADTDDQPTQSTSRPPHHHSSHSTSDDDGSRNNDNDDGGTQDHSHSSSSRSSSKADTDQSRSRSSSRNSTSATYVDPDNSVGSRKGTSRSATPNTYESQINQSASALGGSVTPDASSEDWNDLYNESASSPGTGSASSAAAGGAGAVTSGKSNGVSSMFIVGVVLLIAAACGIGAFVYLQFFSTKRRGGHGGRPGGGAGGGSDIRSDDGYNDSFSGEDTGPVVPPTPPVSQSSLEASQRAQAAVRAAEARAAAAAVAARREPKAPDDTIHDFTDINSSSDGIQHREEYEEFIERTRPPIVPSPAVKTEKPSRTVEQQDQDTIVIPDFTDKEAKKRAQQARTARMGSRGHQPPLTSNALPRNLRGRPTAAQVQHSSSAFARQTPTYQQHTASASTAPAVSSRQPAASSCPAPAVPKKKSSDDFDWDRFLNENRNG</sequence>
<feature type="compositionally biased region" description="Polar residues" evidence="1">
    <location>
        <begin position="145"/>
        <end position="162"/>
    </location>
</feature>
<feature type="region of interest" description="Disordered" evidence="1">
    <location>
        <begin position="313"/>
        <end position="336"/>
    </location>
</feature>
<feature type="compositionally biased region" description="Low complexity" evidence="1">
    <location>
        <begin position="119"/>
        <end position="128"/>
    </location>
</feature>
<proteinExistence type="predicted"/>
<evidence type="ECO:0000256" key="3">
    <source>
        <dbReference type="SAM" id="SignalP"/>
    </source>
</evidence>
<feature type="compositionally biased region" description="Basic and acidic residues" evidence="1">
    <location>
        <begin position="315"/>
        <end position="330"/>
    </location>
</feature>
<dbReference type="EMBL" id="CP046051">
    <property type="protein sequence ID" value="QKN23238.1"/>
    <property type="molecule type" value="Genomic_DNA"/>
</dbReference>
<evidence type="ECO:0000313" key="5">
    <source>
        <dbReference type="Proteomes" id="UP000501316"/>
    </source>
</evidence>
<name>A0A859DN39_9FIRM</name>
<feature type="region of interest" description="Disordered" evidence="1">
    <location>
        <begin position="244"/>
        <end position="297"/>
    </location>
</feature>
<feature type="transmembrane region" description="Helical" evidence="2">
    <location>
        <begin position="215"/>
        <end position="236"/>
    </location>
</feature>
<keyword evidence="2" id="KW-0812">Transmembrane</keyword>
<evidence type="ECO:0000256" key="2">
    <source>
        <dbReference type="SAM" id="Phobius"/>
    </source>
</evidence>
<dbReference type="AlphaFoldDB" id="A0A859DN39"/>
<feature type="signal peptide" evidence="3">
    <location>
        <begin position="1"/>
        <end position="28"/>
    </location>
</feature>
<protein>
    <submittedName>
        <fullName evidence="4">Uncharacterized protein</fullName>
    </submittedName>
</protein>
<organism evidence="4 5">
    <name type="scientific">Caproicibacterium lactatifermentans</name>
    <dbReference type="NCBI Taxonomy" id="2666138"/>
    <lineage>
        <taxon>Bacteria</taxon>
        <taxon>Bacillati</taxon>
        <taxon>Bacillota</taxon>
        <taxon>Clostridia</taxon>
        <taxon>Eubacteriales</taxon>
        <taxon>Oscillospiraceae</taxon>
        <taxon>Caproicibacterium</taxon>
    </lineage>
</organism>
<feature type="compositionally biased region" description="Basic and acidic residues" evidence="1">
    <location>
        <begin position="474"/>
        <end position="491"/>
    </location>
</feature>
<feature type="compositionally biased region" description="Polar residues" evidence="1">
    <location>
        <begin position="36"/>
        <end position="45"/>
    </location>
</feature>
<keyword evidence="2" id="KW-1133">Transmembrane helix</keyword>
<feature type="compositionally biased region" description="Low complexity" evidence="1">
    <location>
        <begin position="184"/>
        <end position="205"/>
    </location>
</feature>
<evidence type="ECO:0000256" key="1">
    <source>
        <dbReference type="SAM" id="MobiDB-lite"/>
    </source>
</evidence>
<keyword evidence="2" id="KW-0472">Membrane</keyword>
<feature type="region of interest" description="Disordered" evidence="1">
    <location>
        <begin position="385"/>
        <end position="491"/>
    </location>
</feature>
<dbReference type="RefSeq" id="WP_086036607.1">
    <property type="nucleotide sequence ID" value="NZ_CP046051.1"/>
</dbReference>
<evidence type="ECO:0000313" key="4">
    <source>
        <dbReference type="EMBL" id="QKN23238.1"/>
    </source>
</evidence>
<dbReference type="Proteomes" id="UP000501316">
    <property type="component" value="Chromosome"/>
</dbReference>
<feature type="compositionally biased region" description="Basic and acidic residues" evidence="1">
    <location>
        <begin position="81"/>
        <end position="102"/>
    </location>
</feature>
<gene>
    <name evidence="4" type="ORF">GJQ69_01285</name>
</gene>
<dbReference type="KEGG" id="clf:GJQ69_01285"/>